<evidence type="ECO:0008006" key="3">
    <source>
        <dbReference type="Google" id="ProtNLM"/>
    </source>
</evidence>
<organism evidence="2">
    <name type="scientific">viral metagenome</name>
    <dbReference type="NCBI Taxonomy" id="1070528"/>
    <lineage>
        <taxon>unclassified sequences</taxon>
        <taxon>metagenomes</taxon>
        <taxon>organismal metagenomes</taxon>
    </lineage>
</organism>
<gene>
    <name evidence="1" type="ORF">MM171A00291_0015</name>
    <name evidence="2" type="ORF">MM171B00223_0042</name>
</gene>
<proteinExistence type="predicted"/>
<evidence type="ECO:0000313" key="2">
    <source>
        <dbReference type="EMBL" id="QJB04665.1"/>
    </source>
</evidence>
<dbReference type="AlphaFoldDB" id="A0A6M3MGM0"/>
<sequence length="156" mass="18513">MVCAIILYTTAGTNVAIVPTDPADENVYGWVREMPQYLIMACNLYNIPWRLAYNWSFAESSHNPKKISHKEAYGRYQIKKVWLDDVCRLRKIKFPKNWQAYLLDDKNNCIIWAWSVNFWRRRGHSDKDIAQIWLFGLTGFREGGYSARYEDVIFNY</sequence>
<dbReference type="SUPFAM" id="SSF53955">
    <property type="entry name" value="Lysozyme-like"/>
    <property type="match status" value="1"/>
</dbReference>
<name>A0A6M3MGM0_9ZZZZ</name>
<dbReference type="EMBL" id="MT143887">
    <property type="protein sequence ID" value="QJB04665.1"/>
    <property type="molecule type" value="Genomic_DNA"/>
</dbReference>
<dbReference type="Gene3D" id="1.10.530.10">
    <property type="match status" value="1"/>
</dbReference>
<accession>A0A6M3MGM0</accession>
<dbReference type="EMBL" id="MT143699">
    <property type="protein sequence ID" value="QJB00707.1"/>
    <property type="molecule type" value="Genomic_DNA"/>
</dbReference>
<evidence type="ECO:0000313" key="1">
    <source>
        <dbReference type="EMBL" id="QJB00707.1"/>
    </source>
</evidence>
<protein>
    <recommendedName>
        <fullName evidence="3">Transglycosylase</fullName>
    </recommendedName>
</protein>
<dbReference type="InterPro" id="IPR023346">
    <property type="entry name" value="Lysozyme-like_dom_sf"/>
</dbReference>
<reference evidence="2" key="1">
    <citation type="submission" date="2020-03" db="EMBL/GenBank/DDBJ databases">
        <title>The deep terrestrial virosphere.</title>
        <authorList>
            <person name="Holmfeldt K."/>
            <person name="Nilsson E."/>
            <person name="Simone D."/>
            <person name="Lopez-Fernandez M."/>
            <person name="Wu X."/>
            <person name="de Brujin I."/>
            <person name="Lundin D."/>
            <person name="Andersson A."/>
            <person name="Bertilsson S."/>
            <person name="Dopson M."/>
        </authorList>
    </citation>
    <scope>NUCLEOTIDE SEQUENCE</scope>
    <source>
        <strain evidence="1">MM171A00291</strain>
        <strain evidence="2">MM171B00223</strain>
    </source>
</reference>